<dbReference type="EMBL" id="ML208421">
    <property type="protein sequence ID" value="TFK65917.1"/>
    <property type="molecule type" value="Genomic_DNA"/>
</dbReference>
<keyword evidence="2" id="KW-1185">Reference proteome</keyword>
<dbReference type="Proteomes" id="UP000308600">
    <property type="component" value="Unassembled WGS sequence"/>
</dbReference>
<sequence length="699" mass="77821">MSSTTPNLSASRLRTSTPVKAITTTLATRSSPPIPPPSERYESIVKSILRHRFISNILLYSWVATWACVFTWTGYMQGGYSKLGLNGILYLPISLWNFWSTLLVWTTGVLPAILLRKALLSATRTGASSPSDTLKVALVKKNTSRAFATYVISSLMIAYSYALLSHANELSVSGDPRLSLFVKSRKHPYYLNGRLIFLFVSQFTVASIYLVRTTMLDSFVFRWTTALQSYQRLPGQRFIPFGELTKTVIVSVVISLLTVPTSAVIFGLARLLLPIIYQLPLLSTLLRPFTAHFLRGSWSVLLPFYHFPLFLRAWFLAFTTVFAWDISALLFDTVVTQPITISPLVPEPTVVLISGTSSSDKTFQYFAFSELKALASSEEPAHSAQRTALFGDQKYNPSLWSRLVRESLLILGRDYQLLLRRGKPEPPPSATPAPQPVAPKTPFPATPQRILRTNIYQKTKESPIRTVVDSFASDGSFVKALDEGAEAASLPELFKSVEQAVLPASAKAEVAKNVEEVQGLVAKLRKNWWSMVVDCAGRVAPASISGPLGVWAKWWTEERTGRVVEACLPMRELDVVVIEVLSHLICASLKEDRYGIVQRDIPKALEAFLSFLSAIEDYRASVNSLYRPSEVDKQLSPQELEALENTRQEVERANEVLGFVSDGLKDGVARIVRTFGDKLLAFKFPPKTANKLQGFLDYC</sequence>
<evidence type="ECO:0000313" key="1">
    <source>
        <dbReference type="EMBL" id="TFK65917.1"/>
    </source>
</evidence>
<proteinExistence type="predicted"/>
<organism evidence="1 2">
    <name type="scientific">Pluteus cervinus</name>
    <dbReference type="NCBI Taxonomy" id="181527"/>
    <lineage>
        <taxon>Eukaryota</taxon>
        <taxon>Fungi</taxon>
        <taxon>Dikarya</taxon>
        <taxon>Basidiomycota</taxon>
        <taxon>Agaricomycotina</taxon>
        <taxon>Agaricomycetes</taxon>
        <taxon>Agaricomycetidae</taxon>
        <taxon>Agaricales</taxon>
        <taxon>Pluteineae</taxon>
        <taxon>Pluteaceae</taxon>
        <taxon>Pluteus</taxon>
    </lineage>
</organism>
<evidence type="ECO:0000313" key="2">
    <source>
        <dbReference type="Proteomes" id="UP000308600"/>
    </source>
</evidence>
<reference evidence="1 2" key="1">
    <citation type="journal article" date="2019" name="Nat. Ecol. Evol.">
        <title>Megaphylogeny resolves global patterns of mushroom evolution.</title>
        <authorList>
            <person name="Varga T."/>
            <person name="Krizsan K."/>
            <person name="Foldi C."/>
            <person name="Dima B."/>
            <person name="Sanchez-Garcia M."/>
            <person name="Sanchez-Ramirez S."/>
            <person name="Szollosi G.J."/>
            <person name="Szarkandi J.G."/>
            <person name="Papp V."/>
            <person name="Albert L."/>
            <person name="Andreopoulos W."/>
            <person name="Angelini C."/>
            <person name="Antonin V."/>
            <person name="Barry K.W."/>
            <person name="Bougher N.L."/>
            <person name="Buchanan P."/>
            <person name="Buyck B."/>
            <person name="Bense V."/>
            <person name="Catcheside P."/>
            <person name="Chovatia M."/>
            <person name="Cooper J."/>
            <person name="Damon W."/>
            <person name="Desjardin D."/>
            <person name="Finy P."/>
            <person name="Geml J."/>
            <person name="Haridas S."/>
            <person name="Hughes K."/>
            <person name="Justo A."/>
            <person name="Karasinski D."/>
            <person name="Kautmanova I."/>
            <person name="Kiss B."/>
            <person name="Kocsube S."/>
            <person name="Kotiranta H."/>
            <person name="LaButti K.M."/>
            <person name="Lechner B.E."/>
            <person name="Liimatainen K."/>
            <person name="Lipzen A."/>
            <person name="Lukacs Z."/>
            <person name="Mihaltcheva S."/>
            <person name="Morgado L.N."/>
            <person name="Niskanen T."/>
            <person name="Noordeloos M.E."/>
            <person name="Ohm R.A."/>
            <person name="Ortiz-Santana B."/>
            <person name="Ovrebo C."/>
            <person name="Racz N."/>
            <person name="Riley R."/>
            <person name="Savchenko A."/>
            <person name="Shiryaev A."/>
            <person name="Soop K."/>
            <person name="Spirin V."/>
            <person name="Szebenyi C."/>
            <person name="Tomsovsky M."/>
            <person name="Tulloss R.E."/>
            <person name="Uehling J."/>
            <person name="Grigoriev I.V."/>
            <person name="Vagvolgyi C."/>
            <person name="Papp T."/>
            <person name="Martin F.M."/>
            <person name="Miettinen O."/>
            <person name="Hibbett D.S."/>
            <person name="Nagy L.G."/>
        </authorList>
    </citation>
    <scope>NUCLEOTIDE SEQUENCE [LARGE SCALE GENOMIC DNA]</scope>
    <source>
        <strain evidence="1 2">NL-1719</strain>
    </source>
</reference>
<name>A0ACD3ALY0_9AGAR</name>
<protein>
    <submittedName>
        <fullName evidence="1">Uncharacterized protein</fullName>
    </submittedName>
</protein>
<accession>A0ACD3ALY0</accession>
<gene>
    <name evidence="1" type="ORF">BDN72DRAFT_844963</name>
</gene>